<dbReference type="InterPro" id="IPR020058">
    <property type="entry name" value="Glu/Gln-tRNA-synth_Ib_cat-dom"/>
</dbReference>
<dbReference type="Gene3D" id="3.40.50.620">
    <property type="entry name" value="HUPs"/>
    <property type="match status" value="1"/>
</dbReference>
<dbReference type="PANTHER" id="PTHR43311:SF1">
    <property type="entry name" value="GLUTAMYL-Q TRNA(ASP) SYNTHETASE"/>
    <property type="match status" value="1"/>
</dbReference>
<gene>
    <name evidence="9" type="ORF">GCM10011611_51400</name>
</gene>
<dbReference type="AlphaFoldDB" id="A0A8J2YY44"/>
<dbReference type="EMBL" id="BMJQ01000015">
    <property type="protein sequence ID" value="GGF38777.1"/>
    <property type="molecule type" value="Genomic_DNA"/>
</dbReference>
<dbReference type="GO" id="GO:0004818">
    <property type="term" value="F:glutamate-tRNA ligase activity"/>
    <property type="evidence" value="ECO:0007669"/>
    <property type="project" value="TreeGrafter"/>
</dbReference>
<name>A0A8J2YY44_9PROT</name>
<reference evidence="9" key="2">
    <citation type="submission" date="2020-09" db="EMBL/GenBank/DDBJ databases">
        <authorList>
            <person name="Sun Q."/>
            <person name="Zhou Y."/>
        </authorList>
    </citation>
    <scope>NUCLEOTIDE SEQUENCE</scope>
    <source>
        <strain evidence="9">CGMCC 1.15725</strain>
    </source>
</reference>
<dbReference type="InterPro" id="IPR000924">
    <property type="entry name" value="Glu/Gln-tRNA-synth"/>
</dbReference>
<evidence type="ECO:0000256" key="6">
    <source>
        <dbReference type="ARBA" id="ARBA00023146"/>
    </source>
</evidence>
<dbReference type="GO" id="GO:0006424">
    <property type="term" value="P:glutamyl-tRNA aminoacylation"/>
    <property type="evidence" value="ECO:0007669"/>
    <property type="project" value="TreeGrafter"/>
</dbReference>
<comment type="similarity">
    <text evidence="7">Belongs to the class-I aminoacyl-tRNA synthetase family.</text>
</comment>
<evidence type="ECO:0000313" key="9">
    <source>
        <dbReference type="EMBL" id="GGF38777.1"/>
    </source>
</evidence>
<evidence type="ECO:0000256" key="3">
    <source>
        <dbReference type="ARBA" id="ARBA00022741"/>
    </source>
</evidence>
<comment type="caution">
    <text evidence="9">The sequence shown here is derived from an EMBL/GenBank/DDBJ whole genome shotgun (WGS) entry which is preliminary data.</text>
</comment>
<evidence type="ECO:0000256" key="7">
    <source>
        <dbReference type="RuleBase" id="RU363037"/>
    </source>
</evidence>
<evidence type="ECO:0000256" key="4">
    <source>
        <dbReference type="ARBA" id="ARBA00022833"/>
    </source>
</evidence>
<dbReference type="PRINTS" id="PR00987">
    <property type="entry name" value="TRNASYNTHGLU"/>
</dbReference>
<keyword evidence="6 7" id="KW-0030">Aminoacyl-tRNA synthetase</keyword>
<dbReference type="PANTHER" id="PTHR43311">
    <property type="entry name" value="GLUTAMATE--TRNA LIGASE"/>
    <property type="match status" value="1"/>
</dbReference>
<sequence length="275" mass="29925">MPTTRFAPSPTGFLHIGHALSALYTREQAGPGGRMLLRLEDIDQTRCRPEYAAAIEEDLAWLGLDWPRPVRVQSRHFADYAAVLAGLRARGLVYPCFCTRSTTQAEAAGAVAAPHGLGPVYAGTCRHLSASEQADRIAAGIPHALRLDVAKAQAETGPLTWRDLDRGTIAAAPERLGDVVLARKDCPTSYHLSVTWDDALQGVELVTRGEDLIEATHVHRLLQALLGLPVPVWRHHPLLLDAHGKRFAKRDKAPTLRAMREAGKTPAEVRALAGF</sequence>
<evidence type="ECO:0000256" key="5">
    <source>
        <dbReference type="ARBA" id="ARBA00022840"/>
    </source>
</evidence>
<keyword evidence="10" id="KW-1185">Reference proteome</keyword>
<reference evidence="9" key="1">
    <citation type="journal article" date="2014" name="Int. J. Syst. Evol. Microbiol.">
        <title>Complete genome sequence of Corynebacterium casei LMG S-19264T (=DSM 44701T), isolated from a smear-ripened cheese.</title>
        <authorList>
            <consortium name="US DOE Joint Genome Institute (JGI-PGF)"/>
            <person name="Walter F."/>
            <person name="Albersmeier A."/>
            <person name="Kalinowski J."/>
            <person name="Ruckert C."/>
        </authorList>
    </citation>
    <scope>NUCLEOTIDE SEQUENCE</scope>
    <source>
        <strain evidence="9">CGMCC 1.15725</strain>
    </source>
</reference>
<organism evidence="9 10">
    <name type="scientific">Aliidongia dinghuensis</name>
    <dbReference type="NCBI Taxonomy" id="1867774"/>
    <lineage>
        <taxon>Bacteria</taxon>
        <taxon>Pseudomonadati</taxon>
        <taxon>Pseudomonadota</taxon>
        <taxon>Alphaproteobacteria</taxon>
        <taxon>Rhodospirillales</taxon>
        <taxon>Dongiaceae</taxon>
        <taxon>Aliidongia</taxon>
    </lineage>
</organism>
<dbReference type="GO" id="GO:0005829">
    <property type="term" value="C:cytosol"/>
    <property type="evidence" value="ECO:0007669"/>
    <property type="project" value="TreeGrafter"/>
</dbReference>
<keyword evidence="5 7" id="KW-0067">ATP-binding</keyword>
<dbReference type="PROSITE" id="PS00178">
    <property type="entry name" value="AA_TRNA_LIGASE_I"/>
    <property type="match status" value="1"/>
</dbReference>
<evidence type="ECO:0000256" key="1">
    <source>
        <dbReference type="ARBA" id="ARBA00022598"/>
    </source>
</evidence>
<dbReference type="InterPro" id="IPR049940">
    <property type="entry name" value="GluQ/Sye"/>
</dbReference>
<dbReference type="Pfam" id="PF00749">
    <property type="entry name" value="tRNA-synt_1c"/>
    <property type="match status" value="1"/>
</dbReference>
<keyword evidence="2" id="KW-0479">Metal-binding</keyword>
<feature type="domain" description="Glutamyl/glutaminyl-tRNA synthetase class Ib catalytic" evidence="8">
    <location>
        <begin position="3"/>
        <end position="262"/>
    </location>
</feature>
<dbReference type="Proteomes" id="UP000646365">
    <property type="component" value="Unassembled WGS sequence"/>
</dbReference>
<evidence type="ECO:0000256" key="2">
    <source>
        <dbReference type="ARBA" id="ARBA00022723"/>
    </source>
</evidence>
<dbReference type="InterPro" id="IPR001412">
    <property type="entry name" value="aa-tRNA-synth_I_CS"/>
</dbReference>
<dbReference type="InterPro" id="IPR014729">
    <property type="entry name" value="Rossmann-like_a/b/a_fold"/>
</dbReference>
<dbReference type="SUPFAM" id="SSF52374">
    <property type="entry name" value="Nucleotidylyl transferase"/>
    <property type="match status" value="1"/>
</dbReference>
<accession>A0A8J2YY44</accession>
<proteinExistence type="inferred from homology"/>
<keyword evidence="3 7" id="KW-0547">Nucleotide-binding</keyword>
<keyword evidence="1 7" id="KW-0436">Ligase</keyword>
<evidence type="ECO:0000259" key="8">
    <source>
        <dbReference type="Pfam" id="PF00749"/>
    </source>
</evidence>
<protein>
    <submittedName>
        <fullName evidence="9">tRNA glutamyl-Q(34) synthetase GluQRS</fullName>
    </submittedName>
</protein>
<dbReference type="RefSeq" id="WP_189051013.1">
    <property type="nucleotide sequence ID" value="NZ_BMJQ01000015.1"/>
</dbReference>
<dbReference type="NCBIfam" id="NF004315">
    <property type="entry name" value="PRK05710.1-4"/>
    <property type="match status" value="1"/>
</dbReference>
<evidence type="ECO:0000313" key="10">
    <source>
        <dbReference type="Proteomes" id="UP000646365"/>
    </source>
</evidence>
<keyword evidence="4" id="KW-0862">Zinc</keyword>
<dbReference type="GO" id="GO:0005524">
    <property type="term" value="F:ATP binding"/>
    <property type="evidence" value="ECO:0007669"/>
    <property type="project" value="UniProtKB-KW"/>
</dbReference>
<keyword evidence="7" id="KW-0648">Protein biosynthesis</keyword>